<reference evidence="2 3" key="1">
    <citation type="journal article" date="2019" name="Nat. Ecol. Evol.">
        <title>Megaphylogeny resolves global patterns of mushroom evolution.</title>
        <authorList>
            <person name="Varga T."/>
            <person name="Krizsan K."/>
            <person name="Foldi C."/>
            <person name="Dima B."/>
            <person name="Sanchez-Garcia M."/>
            <person name="Sanchez-Ramirez S."/>
            <person name="Szollosi G.J."/>
            <person name="Szarkandi J.G."/>
            <person name="Papp V."/>
            <person name="Albert L."/>
            <person name="Andreopoulos W."/>
            <person name="Angelini C."/>
            <person name="Antonin V."/>
            <person name="Barry K.W."/>
            <person name="Bougher N.L."/>
            <person name="Buchanan P."/>
            <person name="Buyck B."/>
            <person name="Bense V."/>
            <person name="Catcheside P."/>
            <person name="Chovatia M."/>
            <person name="Cooper J."/>
            <person name="Damon W."/>
            <person name="Desjardin D."/>
            <person name="Finy P."/>
            <person name="Geml J."/>
            <person name="Haridas S."/>
            <person name="Hughes K."/>
            <person name="Justo A."/>
            <person name="Karasinski D."/>
            <person name="Kautmanova I."/>
            <person name="Kiss B."/>
            <person name="Kocsube S."/>
            <person name="Kotiranta H."/>
            <person name="LaButti K.M."/>
            <person name="Lechner B.E."/>
            <person name="Liimatainen K."/>
            <person name="Lipzen A."/>
            <person name="Lukacs Z."/>
            <person name="Mihaltcheva S."/>
            <person name="Morgado L.N."/>
            <person name="Niskanen T."/>
            <person name="Noordeloos M.E."/>
            <person name="Ohm R.A."/>
            <person name="Ortiz-Santana B."/>
            <person name="Ovrebo C."/>
            <person name="Racz N."/>
            <person name="Riley R."/>
            <person name="Savchenko A."/>
            <person name="Shiryaev A."/>
            <person name="Soop K."/>
            <person name="Spirin V."/>
            <person name="Szebenyi C."/>
            <person name="Tomsovsky M."/>
            <person name="Tulloss R.E."/>
            <person name="Uehling J."/>
            <person name="Grigoriev I.V."/>
            <person name="Vagvolgyi C."/>
            <person name="Papp T."/>
            <person name="Martin F.M."/>
            <person name="Miettinen O."/>
            <person name="Hibbett D.S."/>
            <person name="Nagy L.G."/>
        </authorList>
    </citation>
    <scope>NUCLEOTIDE SEQUENCE [LARGE SCALE GENOMIC DNA]</scope>
    <source>
        <strain evidence="2 3">FP101781</strain>
    </source>
</reference>
<organism evidence="2 3">
    <name type="scientific">Coprinellus micaceus</name>
    <name type="common">Glistening ink-cap mushroom</name>
    <name type="synonym">Coprinus micaceus</name>
    <dbReference type="NCBI Taxonomy" id="71717"/>
    <lineage>
        <taxon>Eukaryota</taxon>
        <taxon>Fungi</taxon>
        <taxon>Dikarya</taxon>
        <taxon>Basidiomycota</taxon>
        <taxon>Agaricomycotina</taxon>
        <taxon>Agaricomycetes</taxon>
        <taxon>Agaricomycetidae</taxon>
        <taxon>Agaricales</taxon>
        <taxon>Agaricineae</taxon>
        <taxon>Psathyrellaceae</taxon>
        <taxon>Coprinellus</taxon>
    </lineage>
</organism>
<dbReference type="EMBL" id="QPFP01000003">
    <property type="protein sequence ID" value="TEB38286.1"/>
    <property type="molecule type" value="Genomic_DNA"/>
</dbReference>
<feature type="region of interest" description="Disordered" evidence="1">
    <location>
        <begin position="1"/>
        <end position="36"/>
    </location>
</feature>
<sequence>MPGDPLPPYDSLTNPPPDYNREPLQDEQTLASTPRPGLVRRQSTNLVKCFKEVIVIFTDQEENTSLPTYSRGATIDGEIGLACPERILEVSIKLYGQMSLMAADWGSAGATLVSEKQTLWTCRTESDENHAPCPSIIPFAIRIPYTYTTPEGKTTRMPPSFEASLFGIPAFFAKCTYTLSIAITKMRRYRFASWTVSKTFNITLNYRPRTRPQRPFIVLDTVLGSLKPVPEEWLQITATMETRLGSSGKPLLCHLLIPSVQTFAITDPIPFHVQLSGSLSSFQELLPPDSVLLNPAKKRSNTKDPHYYSSFPTPDSESVRVRIVRQIVAEINGRTRIRTLIIGTGKLHPVPPAIADVHVPDDMSTDWQGEVTCLDSVTCGGFNAHGLSVKDYLVLDLAPPRPSFLLPLQISQHIRLVTDSWTEETRHPQDV</sequence>
<feature type="compositionally biased region" description="Pro residues" evidence="1">
    <location>
        <begin position="1"/>
        <end position="18"/>
    </location>
</feature>
<gene>
    <name evidence="2" type="ORF">FA13DRAFT_1751956</name>
</gene>
<dbReference type="OrthoDB" id="3252135at2759"/>
<comment type="caution">
    <text evidence="2">The sequence shown here is derived from an EMBL/GenBank/DDBJ whole genome shotgun (WGS) entry which is preliminary data.</text>
</comment>
<evidence type="ECO:0000313" key="2">
    <source>
        <dbReference type="EMBL" id="TEB38286.1"/>
    </source>
</evidence>
<proteinExistence type="predicted"/>
<evidence type="ECO:0000313" key="3">
    <source>
        <dbReference type="Proteomes" id="UP000298030"/>
    </source>
</evidence>
<dbReference type="Proteomes" id="UP000298030">
    <property type="component" value="Unassembled WGS sequence"/>
</dbReference>
<evidence type="ECO:0008006" key="4">
    <source>
        <dbReference type="Google" id="ProtNLM"/>
    </source>
</evidence>
<protein>
    <recommendedName>
        <fullName evidence="4">Arrestin-like N-terminal domain-containing protein</fullName>
    </recommendedName>
</protein>
<name>A0A4Y7TVS9_COPMI</name>
<keyword evidence="3" id="KW-1185">Reference proteome</keyword>
<dbReference type="STRING" id="71717.A0A4Y7TVS9"/>
<accession>A0A4Y7TVS9</accession>
<dbReference type="AlphaFoldDB" id="A0A4Y7TVS9"/>
<evidence type="ECO:0000256" key="1">
    <source>
        <dbReference type="SAM" id="MobiDB-lite"/>
    </source>
</evidence>